<dbReference type="SMART" id="SM00380">
    <property type="entry name" value="AP2"/>
    <property type="match status" value="1"/>
</dbReference>
<organism evidence="10 11">
    <name type="scientific">Kalanchoe fedtschenkoi</name>
    <name type="common">Lavender scallops</name>
    <name type="synonym">South American air plant</name>
    <dbReference type="NCBI Taxonomy" id="63787"/>
    <lineage>
        <taxon>Eukaryota</taxon>
        <taxon>Viridiplantae</taxon>
        <taxon>Streptophyta</taxon>
        <taxon>Embryophyta</taxon>
        <taxon>Tracheophyta</taxon>
        <taxon>Spermatophyta</taxon>
        <taxon>Magnoliopsida</taxon>
        <taxon>eudicotyledons</taxon>
        <taxon>Gunneridae</taxon>
        <taxon>Pentapetalae</taxon>
        <taxon>Saxifragales</taxon>
        <taxon>Crassulaceae</taxon>
        <taxon>Kalanchoe</taxon>
    </lineage>
</organism>
<dbReference type="GO" id="GO:0003677">
    <property type="term" value="F:DNA binding"/>
    <property type="evidence" value="ECO:0007669"/>
    <property type="project" value="UniProtKB-KW"/>
</dbReference>
<dbReference type="Gramene" id="Kaladp0099s0085.1.v1.1">
    <property type="protein sequence ID" value="Kaladp0099s0085.1.v1.1"/>
    <property type="gene ID" value="Kaladp0099s0085.v1.1"/>
</dbReference>
<dbReference type="GO" id="GO:0005634">
    <property type="term" value="C:nucleus"/>
    <property type="evidence" value="ECO:0007669"/>
    <property type="project" value="UniProtKB-SubCell"/>
</dbReference>
<evidence type="ECO:0000256" key="8">
    <source>
        <dbReference type="SAM" id="MobiDB-lite"/>
    </source>
</evidence>
<keyword evidence="5" id="KW-0804">Transcription</keyword>
<feature type="domain" description="AP2/ERF" evidence="9">
    <location>
        <begin position="144"/>
        <end position="200"/>
    </location>
</feature>
<feature type="compositionally biased region" description="Low complexity" evidence="8">
    <location>
        <begin position="118"/>
        <end position="127"/>
    </location>
</feature>
<dbReference type="PROSITE" id="PS51032">
    <property type="entry name" value="AP2_ERF"/>
    <property type="match status" value="1"/>
</dbReference>
<evidence type="ECO:0000256" key="3">
    <source>
        <dbReference type="ARBA" id="ARBA00023125"/>
    </source>
</evidence>
<name>A0A7N0V2U9_KALFE</name>
<keyword evidence="3" id="KW-0238">DNA-binding</keyword>
<evidence type="ECO:0000256" key="6">
    <source>
        <dbReference type="ARBA" id="ARBA00023242"/>
    </source>
</evidence>
<feature type="region of interest" description="Disordered" evidence="8">
    <location>
        <begin position="118"/>
        <end position="146"/>
    </location>
</feature>
<keyword evidence="2" id="KW-0805">Transcription regulation</keyword>
<dbReference type="InterPro" id="IPR001471">
    <property type="entry name" value="AP2/ERF_dom"/>
</dbReference>
<comment type="subcellular location">
    <subcellularLocation>
        <location evidence="1">Nucleus</location>
    </subcellularLocation>
</comment>
<dbReference type="EnsemblPlants" id="Kaladp0099s0085.1.v1.1">
    <property type="protein sequence ID" value="Kaladp0099s0085.1.v1.1"/>
    <property type="gene ID" value="Kaladp0099s0085.v1.1"/>
</dbReference>
<reference evidence="10" key="1">
    <citation type="submission" date="2021-01" db="UniProtKB">
        <authorList>
            <consortium name="EnsemblPlants"/>
        </authorList>
    </citation>
    <scope>IDENTIFICATION</scope>
</reference>
<proteinExistence type="inferred from homology"/>
<dbReference type="Proteomes" id="UP000594263">
    <property type="component" value="Unplaced"/>
</dbReference>
<dbReference type="CDD" id="cd00018">
    <property type="entry name" value="AP2"/>
    <property type="match status" value="1"/>
</dbReference>
<dbReference type="InterPro" id="IPR036955">
    <property type="entry name" value="AP2/ERF_dom_sf"/>
</dbReference>
<dbReference type="Gene3D" id="3.30.730.10">
    <property type="entry name" value="AP2/ERF domain"/>
    <property type="match status" value="1"/>
</dbReference>
<evidence type="ECO:0000256" key="4">
    <source>
        <dbReference type="ARBA" id="ARBA00023159"/>
    </source>
</evidence>
<comment type="similarity">
    <text evidence="7">Belongs to the AP2/ERF transcription factor family. AP2 subfamily.</text>
</comment>
<dbReference type="PANTHER" id="PTHR32467:SF118">
    <property type="entry name" value="ETHYLENE-RESPONSIVE TRANSCRIPTION FACTOR RAP2-7"/>
    <property type="match status" value="1"/>
</dbReference>
<evidence type="ECO:0000256" key="1">
    <source>
        <dbReference type="ARBA" id="ARBA00004123"/>
    </source>
</evidence>
<dbReference type="SUPFAM" id="SSF54171">
    <property type="entry name" value="DNA-binding domain"/>
    <property type="match status" value="1"/>
</dbReference>
<protein>
    <recommendedName>
        <fullName evidence="9">AP2/ERF domain-containing protein</fullName>
    </recommendedName>
</protein>
<evidence type="ECO:0000256" key="2">
    <source>
        <dbReference type="ARBA" id="ARBA00023015"/>
    </source>
</evidence>
<accession>A0A7N0V2U9</accession>
<keyword evidence="4" id="KW-0010">Activator</keyword>
<dbReference type="AlphaFoldDB" id="A0A7N0V2U9"/>
<evidence type="ECO:0000259" key="9">
    <source>
        <dbReference type="PROSITE" id="PS51032"/>
    </source>
</evidence>
<feature type="compositionally biased region" description="Low complexity" evidence="8">
    <location>
        <begin position="15"/>
        <end position="37"/>
    </location>
</feature>
<keyword evidence="6" id="KW-0539">Nucleus</keyword>
<evidence type="ECO:0000256" key="5">
    <source>
        <dbReference type="ARBA" id="ARBA00023163"/>
    </source>
</evidence>
<dbReference type="Pfam" id="PF00847">
    <property type="entry name" value="AP2"/>
    <property type="match status" value="1"/>
</dbReference>
<feature type="region of interest" description="Disordered" evidence="8">
    <location>
        <begin position="8"/>
        <end position="48"/>
    </location>
</feature>
<evidence type="ECO:0000256" key="7">
    <source>
        <dbReference type="ARBA" id="ARBA00037973"/>
    </source>
</evidence>
<evidence type="ECO:0000313" key="11">
    <source>
        <dbReference type="Proteomes" id="UP000594263"/>
    </source>
</evidence>
<keyword evidence="11" id="KW-1185">Reference proteome</keyword>
<feature type="compositionally biased region" description="Basic residues" evidence="8">
    <location>
        <begin position="130"/>
        <end position="139"/>
    </location>
</feature>
<dbReference type="GO" id="GO:0003700">
    <property type="term" value="F:DNA-binding transcription factor activity"/>
    <property type="evidence" value="ECO:0007669"/>
    <property type="project" value="InterPro"/>
</dbReference>
<sequence length="477" mass="52184">MFDLNIHYSHHHQSPHPSSTDSAATSSSSVIVNSTSAGDEDSASINNHTSAPPSTLFFDILNRDHENPVPVAGAGLVARTLFPSAVESSSSPAVVPQWLNLSFADSASSHSELCSLQQPNHHNLQQLKPVGKKSRRGPRSRSSPYRGVTFYRRTGRWESHIWDCGKQVYLGGFDTAHAAARAYDRAAIKFRGVDADINFDLKDYDNDMKQMAELSKEEFVHVLRRQSTGFARSSSKYKGVTLHKYGRPDHAGLGQALAQSFYPVVFDREAAFARYNEGEAVTNTEANTYPRGYLTLNPINKGSDGTLDLSLGITPTSNNSCPTGTNITAIPGLPAYARHGRDRDMFNASAVRVLCGQPSSHGFTNPSPTVWQFQQHPSNPAHMPQIKTATMERRMSITNTPQRFPDWAVRVPIGRGGSITAPMQLLSSAASSGFPTGVVPTAPTRIASAIPLSKSPSNNDVVYYNYRTIQMNSFPYR</sequence>
<dbReference type="FunFam" id="3.30.730.10:FF:000004">
    <property type="entry name" value="AP2-like ethylene-responsive transcription factor"/>
    <property type="match status" value="1"/>
</dbReference>
<dbReference type="InterPro" id="IPR016177">
    <property type="entry name" value="DNA-bd_dom_sf"/>
</dbReference>
<dbReference type="PANTHER" id="PTHR32467">
    <property type="entry name" value="AP2-LIKE ETHYLENE-RESPONSIVE TRANSCRIPTION FACTOR"/>
    <property type="match status" value="1"/>
</dbReference>
<evidence type="ECO:0000313" key="10">
    <source>
        <dbReference type="EnsemblPlants" id="Kaladp0099s0085.1.v1.1"/>
    </source>
</evidence>